<dbReference type="SUPFAM" id="SSF46785">
    <property type="entry name" value="Winged helix' DNA-binding domain"/>
    <property type="match status" value="1"/>
</dbReference>
<dbReference type="Proteomes" id="UP000005297">
    <property type="component" value="Unassembled WGS sequence"/>
</dbReference>
<protein>
    <recommendedName>
        <fullName evidence="1">Putative conjugal transfer nickase/helicase TraI C-terminal domain-containing protein</fullName>
    </recommendedName>
</protein>
<dbReference type="EMBL" id="AATS01000001">
    <property type="protein sequence ID" value="EAU56113.1"/>
    <property type="molecule type" value="Genomic_DNA"/>
</dbReference>
<name>Q0F328_9PROT</name>
<organism evidence="2 3">
    <name type="scientific">Mariprofundus ferrooxydans PV-1</name>
    <dbReference type="NCBI Taxonomy" id="314345"/>
    <lineage>
        <taxon>Bacteria</taxon>
        <taxon>Pseudomonadati</taxon>
        <taxon>Pseudomonadota</taxon>
        <taxon>Candidatius Mariprofundia</taxon>
        <taxon>Mariprofundales</taxon>
        <taxon>Mariprofundaceae</taxon>
        <taxon>Mariprofundus</taxon>
    </lineage>
</organism>
<accession>Q0F328</accession>
<keyword evidence="3" id="KW-1185">Reference proteome</keyword>
<gene>
    <name evidence="2" type="ORF">SPV1_04813</name>
</gene>
<sequence>MMETAPEHALELARRVLTLRQGVYLPPGASAEDIYRLRDVWTYAVLVTALRGAGMDVACVPPMGMAWIEADAECARSMRLALAEPPTGVIAELIARACATEMCTPAARQEHESARPGEMFIEWLREGIKSGEIAVNVPGAKVHVVEDGVLIVSPGAFKEFDAIHWQAVLDDLLAMEIHVARDGSPMRCWNVRDRDGAFVRGVLIANVSLLFDSPPYVNTALEEAI</sequence>
<dbReference type="HOGENOM" id="CLU_1228702_0_0_0"/>
<dbReference type="Pfam" id="PF07515">
    <property type="entry name" value="TraI_2_C"/>
    <property type="match status" value="1"/>
</dbReference>
<evidence type="ECO:0000313" key="3">
    <source>
        <dbReference type="Proteomes" id="UP000005297"/>
    </source>
</evidence>
<dbReference type="InterPro" id="IPR011093">
    <property type="entry name" value="TraI_2_C"/>
</dbReference>
<feature type="domain" description="Putative conjugal transfer nickase/helicase TraI C-terminal" evidence="1">
    <location>
        <begin position="117"/>
        <end position="221"/>
    </location>
</feature>
<dbReference type="InParanoid" id="Q0F328"/>
<dbReference type="STRING" id="314344.AL013_05015"/>
<evidence type="ECO:0000313" key="2">
    <source>
        <dbReference type="EMBL" id="EAU56113.1"/>
    </source>
</evidence>
<evidence type="ECO:0000259" key="1">
    <source>
        <dbReference type="Pfam" id="PF07515"/>
    </source>
</evidence>
<dbReference type="eggNOG" id="COG3481">
    <property type="taxonomic scope" value="Bacteria"/>
</dbReference>
<dbReference type="InterPro" id="IPR036390">
    <property type="entry name" value="WH_DNA-bd_sf"/>
</dbReference>
<reference evidence="2 3" key="1">
    <citation type="submission" date="2006-09" db="EMBL/GenBank/DDBJ databases">
        <authorList>
            <person name="Emerson D."/>
            <person name="Ferriera S."/>
            <person name="Johnson J."/>
            <person name="Kravitz S."/>
            <person name="Halpern A."/>
            <person name="Remington K."/>
            <person name="Beeson K."/>
            <person name="Tran B."/>
            <person name="Rogers Y.-H."/>
            <person name="Friedman R."/>
            <person name="Venter J.C."/>
        </authorList>
    </citation>
    <scope>NUCLEOTIDE SEQUENCE [LARGE SCALE GENOMIC DNA]</scope>
    <source>
        <strain evidence="2 3">PV-1</strain>
    </source>
</reference>
<dbReference type="AlphaFoldDB" id="Q0F328"/>
<comment type="caution">
    <text evidence="2">The sequence shown here is derived from an EMBL/GenBank/DDBJ whole genome shotgun (WGS) entry which is preliminary data.</text>
</comment>
<proteinExistence type="predicted"/>